<keyword evidence="6" id="KW-0472">Membrane</keyword>
<dbReference type="EMBL" id="LWGR01000015">
    <property type="protein sequence ID" value="KZM70434.1"/>
    <property type="molecule type" value="Genomic_DNA"/>
</dbReference>
<gene>
    <name evidence="7" type="ORF">AWN90_03905</name>
</gene>
<keyword evidence="6" id="KW-1133">Transmembrane helix</keyword>
<comment type="similarity">
    <text evidence="1">Belongs to the FAD-binding monooxygenase family.</text>
</comment>
<proteinExistence type="inferred from homology"/>
<dbReference type="GO" id="GO:0050660">
    <property type="term" value="F:flavin adenine dinucleotide binding"/>
    <property type="evidence" value="ECO:0007669"/>
    <property type="project" value="InterPro"/>
</dbReference>
<dbReference type="Proteomes" id="UP000076512">
    <property type="component" value="Unassembled WGS sequence"/>
</dbReference>
<dbReference type="RefSeq" id="WP_067577731.1">
    <property type="nucleotide sequence ID" value="NZ_JABMCZ010000003.1"/>
</dbReference>
<dbReference type="GO" id="GO:0050661">
    <property type="term" value="F:NADP binding"/>
    <property type="evidence" value="ECO:0007669"/>
    <property type="project" value="InterPro"/>
</dbReference>
<name>A0A164JIG6_9NOCA</name>
<keyword evidence="3" id="KW-0274">FAD</keyword>
<evidence type="ECO:0000256" key="3">
    <source>
        <dbReference type="ARBA" id="ARBA00022827"/>
    </source>
</evidence>
<keyword evidence="2" id="KW-0285">Flavoprotein</keyword>
<dbReference type="Gene3D" id="3.50.50.60">
    <property type="entry name" value="FAD/NAD(P)-binding domain"/>
    <property type="match status" value="2"/>
</dbReference>
<keyword evidence="7" id="KW-0503">Monooxygenase</keyword>
<feature type="transmembrane region" description="Helical" evidence="6">
    <location>
        <begin position="20"/>
        <end position="38"/>
    </location>
</feature>
<evidence type="ECO:0000313" key="7">
    <source>
        <dbReference type="EMBL" id="KZM70434.1"/>
    </source>
</evidence>
<feature type="region of interest" description="Disordered" evidence="5">
    <location>
        <begin position="491"/>
        <end position="575"/>
    </location>
</feature>
<dbReference type="PANTHER" id="PTHR42877:SF4">
    <property type="entry name" value="FAD_NAD(P)-BINDING DOMAIN-CONTAINING PROTEIN-RELATED"/>
    <property type="match status" value="1"/>
</dbReference>
<dbReference type="GO" id="GO:0004499">
    <property type="term" value="F:N,N-dimethylaniline monooxygenase activity"/>
    <property type="evidence" value="ECO:0007669"/>
    <property type="project" value="InterPro"/>
</dbReference>
<dbReference type="PANTHER" id="PTHR42877">
    <property type="entry name" value="L-ORNITHINE N(5)-MONOOXYGENASE-RELATED"/>
    <property type="match status" value="1"/>
</dbReference>
<evidence type="ECO:0000256" key="4">
    <source>
        <dbReference type="ARBA" id="ARBA00023002"/>
    </source>
</evidence>
<dbReference type="InterPro" id="IPR036188">
    <property type="entry name" value="FAD/NAD-bd_sf"/>
</dbReference>
<protein>
    <submittedName>
        <fullName evidence="7">Monooxygenase</fullName>
    </submittedName>
</protein>
<evidence type="ECO:0000256" key="2">
    <source>
        <dbReference type="ARBA" id="ARBA00022630"/>
    </source>
</evidence>
<dbReference type="STRING" id="455432.AWN90_03905"/>
<feature type="compositionally biased region" description="Basic and acidic residues" evidence="5">
    <location>
        <begin position="522"/>
        <end position="534"/>
    </location>
</feature>
<feature type="compositionally biased region" description="Pro residues" evidence="5">
    <location>
        <begin position="500"/>
        <end position="511"/>
    </location>
</feature>
<keyword evidence="4" id="KW-0560">Oxidoreductase</keyword>
<dbReference type="InterPro" id="IPR020946">
    <property type="entry name" value="Flavin_mOase-like"/>
</dbReference>
<dbReference type="SUPFAM" id="SSF51905">
    <property type="entry name" value="FAD/NAD(P)-binding domain"/>
    <property type="match status" value="2"/>
</dbReference>
<evidence type="ECO:0000256" key="6">
    <source>
        <dbReference type="SAM" id="Phobius"/>
    </source>
</evidence>
<keyword evidence="8" id="KW-1185">Reference proteome</keyword>
<comment type="caution">
    <text evidence="7">The sequence shown here is derived from an EMBL/GenBank/DDBJ whole genome shotgun (WGS) entry which is preliminary data.</text>
</comment>
<dbReference type="InterPro" id="IPR051209">
    <property type="entry name" value="FAD-bind_Monooxygenase_sf"/>
</dbReference>
<evidence type="ECO:0000313" key="8">
    <source>
        <dbReference type="Proteomes" id="UP000076512"/>
    </source>
</evidence>
<evidence type="ECO:0000256" key="1">
    <source>
        <dbReference type="ARBA" id="ARBA00010139"/>
    </source>
</evidence>
<organism evidence="7 8">
    <name type="scientific">Nocardia terpenica</name>
    <dbReference type="NCBI Taxonomy" id="455432"/>
    <lineage>
        <taxon>Bacteria</taxon>
        <taxon>Bacillati</taxon>
        <taxon>Actinomycetota</taxon>
        <taxon>Actinomycetes</taxon>
        <taxon>Mycobacteriales</taxon>
        <taxon>Nocardiaceae</taxon>
        <taxon>Nocardia</taxon>
    </lineage>
</organism>
<dbReference type="Pfam" id="PF00743">
    <property type="entry name" value="FMO-like"/>
    <property type="match status" value="1"/>
</dbReference>
<reference evidence="7 8" key="1">
    <citation type="submission" date="2016-04" db="EMBL/GenBank/DDBJ databases">
        <authorList>
            <person name="Evans L.H."/>
            <person name="Alamgir A."/>
            <person name="Owens N."/>
            <person name="Weber N.D."/>
            <person name="Virtaneva K."/>
            <person name="Barbian K."/>
            <person name="Babar A."/>
            <person name="Rosenke K."/>
        </authorList>
    </citation>
    <scope>NUCLEOTIDE SEQUENCE [LARGE SCALE GENOMIC DNA]</scope>
    <source>
        <strain evidence="7 8">IFM 0406</strain>
    </source>
</reference>
<feature type="compositionally biased region" description="Basic and acidic residues" evidence="5">
    <location>
        <begin position="549"/>
        <end position="565"/>
    </location>
</feature>
<feature type="compositionally biased region" description="Low complexity" evidence="5">
    <location>
        <begin position="512"/>
        <end position="521"/>
    </location>
</feature>
<keyword evidence="6" id="KW-0812">Transmembrane</keyword>
<evidence type="ECO:0000256" key="5">
    <source>
        <dbReference type="SAM" id="MobiDB-lite"/>
    </source>
</evidence>
<accession>A0A164JIG6</accession>
<dbReference type="OrthoDB" id="5168853at2"/>
<sequence>MSLAISDSARTADADVPASVSVVIIGAGIGGLGMAVALQRAGFSDYLIVEEADDLGGVWRDNTYPGCACDVPSHLYSFSFAPYQDRHCRYPGQAQILSYLRQVAVDHHLYPHLRTSTPITTVTWHADSACWELTTRAGERIRAEVVVFAVGQLHRPHIPDIPGRDRFEGAAFHSAAWDHGQGLRGRAIAVIGTGSSAAQLVPRVATQAGRVAVFQRTPHWVLPKPAADFGPITRRALRLPGAHRLYRQALSRGADLVLSPIMRRGWSARPAELVAKAYLRHSIPDPALRAALTPDYPIGAKRIVFDSHWFAALRRESVELVTAPITQITATGIQTVDGAHREVDVIVYATGFRAPQFLHPMTVRGRGGRILQQQWASGAQAYLGLAVPGYPNLFLIAGPNAFNSAGSNPGMKEAQIAFIVKCLRWRAEIGASAIEVSGHAMRRYQRWLDTALTGTVWPASVPNWYTHPSGRVTNPWPADARTFTRMLDHHPASAFDPTFAPTPAPPTPRPLRPTSRTSQPRAETDGRRHPDRTGATRAPGRGRLRPRRTRTDSGHSRQRDRSRRDRQQRRGATPW</sequence>
<dbReference type="AlphaFoldDB" id="A0A164JIG6"/>